<dbReference type="InterPro" id="IPR036869">
    <property type="entry name" value="J_dom_sf"/>
</dbReference>
<dbReference type="CDD" id="cd06257">
    <property type="entry name" value="DnaJ"/>
    <property type="match status" value="1"/>
</dbReference>
<dbReference type="PANTHER" id="PTHR44140:SF2">
    <property type="entry name" value="LD25575P"/>
    <property type="match status" value="1"/>
</dbReference>
<evidence type="ECO:0000256" key="7">
    <source>
        <dbReference type="SAM" id="Coils"/>
    </source>
</evidence>
<keyword evidence="9" id="KW-1185">Reference proteome</keyword>
<dbReference type="Pfam" id="PF00226">
    <property type="entry name" value="DnaJ"/>
    <property type="match status" value="1"/>
</dbReference>
<dbReference type="GO" id="GO:0051787">
    <property type="term" value="F:misfolded protein binding"/>
    <property type="evidence" value="ECO:0007669"/>
    <property type="project" value="TreeGrafter"/>
</dbReference>
<dbReference type="SMART" id="SM00271">
    <property type="entry name" value="DnaJ"/>
    <property type="match status" value="1"/>
</dbReference>
<keyword evidence="7" id="KW-0175">Coiled coil</keyword>
<dbReference type="PANTHER" id="PTHR44140">
    <property type="entry name" value="LD25575P"/>
    <property type="match status" value="1"/>
</dbReference>
<name>A0A0N5AL62_9BILA</name>
<protein>
    <submittedName>
        <fullName evidence="10">J domain-containing protein</fullName>
    </submittedName>
</protein>
<dbReference type="Gene3D" id="1.10.287.110">
    <property type="entry name" value="DnaJ domain"/>
    <property type="match status" value="1"/>
</dbReference>
<dbReference type="FunFam" id="1.25.40.10:FF:000224">
    <property type="entry name" value="DnaJ and TPR domain protein"/>
    <property type="match status" value="1"/>
</dbReference>
<sequence length="508" mass="58767">MEVCSLNGRLFTSFKAWFSKIDWIVMLWFLPGFHASVSSSFLVLACSNIDVEKHLELGKQFLSKGQFADALSHYHAAIEGDRTNYQSYYRRATVYLAMGKSKIAIPDLDRVIELKPDFLMARVQRGKVLLKQGYLDKAEEDLKAAIKADSGNSDIAEKLERIAEVRNFIREADKFYAKGDYGNAEYFFTKALEVCQWDPTLHERRAECYQQKGEMQKVIMDLRAVSRLVPDSTEAFYKISTLYYSIGDVEESLNQIRECLKLNPDHAKCFAHYKKVKKLHKMRQSLADLVKEEKWMECLEKGNKILRFEKSVENIQLDVFRYTCKCNLHAGHIGEAITFCTEVLEHGDPTDLDVLCDRAEAYLVNEQFDKAIEDYQKAVNEHEESRKAREGLNKAKRLKKQAGQKNYYKILGVRRNANKREIMKAYRKLAQQWHPDNFADPQEKKKAEARFIDIAAAKEVLTDAEKRAQFDRGEDPLSPEQQQHSGWSTFQDFPFSANGGPFSFKFHF</sequence>
<feature type="repeat" description="TPR" evidence="6">
    <location>
        <begin position="85"/>
        <end position="118"/>
    </location>
</feature>
<dbReference type="GO" id="GO:0005788">
    <property type="term" value="C:endoplasmic reticulum lumen"/>
    <property type="evidence" value="ECO:0007669"/>
    <property type="project" value="UniProtKB-SubCell"/>
</dbReference>
<evidence type="ECO:0000256" key="5">
    <source>
        <dbReference type="ARBA" id="ARBA00022824"/>
    </source>
</evidence>
<dbReference type="PRINTS" id="PR00625">
    <property type="entry name" value="JDOMAIN"/>
</dbReference>
<feature type="domain" description="J" evidence="8">
    <location>
        <begin position="406"/>
        <end position="474"/>
    </location>
</feature>
<dbReference type="InterPro" id="IPR011990">
    <property type="entry name" value="TPR-like_helical_dom_sf"/>
</dbReference>
<feature type="repeat" description="TPR" evidence="6">
    <location>
        <begin position="352"/>
        <end position="385"/>
    </location>
</feature>
<dbReference type="InterPro" id="IPR001623">
    <property type="entry name" value="DnaJ_domain"/>
</dbReference>
<evidence type="ECO:0000313" key="10">
    <source>
        <dbReference type="WBParaSite" id="SMUV_0000526101-mRNA-1"/>
    </source>
</evidence>
<evidence type="ECO:0000313" key="9">
    <source>
        <dbReference type="Proteomes" id="UP000046393"/>
    </source>
</evidence>
<evidence type="ECO:0000256" key="1">
    <source>
        <dbReference type="ARBA" id="ARBA00004319"/>
    </source>
</evidence>
<accession>A0A0N5AL62</accession>
<organism evidence="9 10">
    <name type="scientific">Syphacia muris</name>
    <dbReference type="NCBI Taxonomy" id="451379"/>
    <lineage>
        <taxon>Eukaryota</taxon>
        <taxon>Metazoa</taxon>
        <taxon>Ecdysozoa</taxon>
        <taxon>Nematoda</taxon>
        <taxon>Chromadorea</taxon>
        <taxon>Rhabditida</taxon>
        <taxon>Spirurina</taxon>
        <taxon>Oxyuridomorpha</taxon>
        <taxon>Oxyuroidea</taxon>
        <taxon>Oxyuridae</taxon>
        <taxon>Syphacia</taxon>
    </lineage>
</organism>
<comment type="subcellular location">
    <subcellularLocation>
        <location evidence="1">Endoplasmic reticulum lumen</location>
    </subcellularLocation>
</comment>
<evidence type="ECO:0000256" key="2">
    <source>
        <dbReference type="ARBA" id="ARBA00022729"/>
    </source>
</evidence>
<dbReference type="SMART" id="SM00028">
    <property type="entry name" value="TPR"/>
    <property type="match status" value="7"/>
</dbReference>
<keyword evidence="5" id="KW-0256">Endoplasmic reticulum</keyword>
<feature type="repeat" description="TPR" evidence="6">
    <location>
        <begin position="51"/>
        <end position="84"/>
    </location>
</feature>
<dbReference type="InterPro" id="IPR051727">
    <property type="entry name" value="DnaJ_C3_Co-chaperones"/>
</dbReference>
<dbReference type="SUPFAM" id="SSF46565">
    <property type="entry name" value="Chaperone J-domain"/>
    <property type="match status" value="1"/>
</dbReference>
<dbReference type="SUPFAM" id="SSF48452">
    <property type="entry name" value="TPR-like"/>
    <property type="match status" value="1"/>
</dbReference>
<dbReference type="GO" id="GO:0034975">
    <property type="term" value="P:protein folding in endoplasmic reticulum"/>
    <property type="evidence" value="ECO:0007669"/>
    <property type="project" value="TreeGrafter"/>
</dbReference>
<dbReference type="InterPro" id="IPR019734">
    <property type="entry name" value="TPR_rpt"/>
</dbReference>
<dbReference type="GO" id="GO:0051087">
    <property type="term" value="F:protein-folding chaperone binding"/>
    <property type="evidence" value="ECO:0007669"/>
    <property type="project" value="TreeGrafter"/>
</dbReference>
<dbReference type="Pfam" id="PF13181">
    <property type="entry name" value="TPR_8"/>
    <property type="match status" value="1"/>
</dbReference>
<proteinExistence type="predicted"/>
<keyword evidence="3" id="KW-0677">Repeat</keyword>
<keyword evidence="4 6" id="KW-0802">TPR repeat</keyword>
<evidence type="ECO:0000259" key="8">
    <source>
        <dbReference type="PROSITE" id="PS50076"/>
    </source>
</evidence>
<evidence type="ECO:0000256" key="6">
    <source>
        <dbReference type="PROSITE-ProRule" id="PRU00339"/>
    </source>
</evidence>
<dbReference type="Gene3D" id="1.25.40.10">
    <property type="entry name" value="Tetratricopeptide repeat domain"/>
    <property type="match status" value="1"/>
</dbReference>
<evidence type="ECO:0000256" key="3">
    <source>
        <dbReference type="ARBA" id="ARBA00022737"/>
    </source>
</evidence>
<feature type="repeat" description="TPR" evidence="6">
    <location>
        <begin position="233"/>
        <end position="266"/>
    </location>
</feature>
<dbReference type="PROSITE" id="PS50005">
    <property type="entry name" value="TPR"/>
    <property type="match status" value="4"/>
</dbReference>
<dbReference type="WBParaSite" id="SMUV_0000526101-mRNA-1">
    <property type="protein sequence ID" value="SMUV_0000526101-mRNA-1"/>
    <property type="gene ID" value="SMUV_0000526101"/>
</dbReference>
<reference evidence="10" key="1">
    <citation type="submission" date="2017-02" db="UniProtKB">
        <authorList>
            <consortium name="WormBaseParasite"/>
        </authorList>
    </citation>
    <scope>IDENTIFICATION</scope>
</reference>
<evidence type="ECO:0000256" key="4">
    <source>
        <dbReference type="ARBA" id="ARBA00022803"/>
    </source>
</evidence>
<dbReference type="AlphaFoldDB" id="A0A0N5AL62"/>
<dbReference type="Proteomes" id="UP000046393">
    <property type="component" value="Unplaced"/>
</dbReference>
<feature type="coiled-coil region" evidence="7">
    <location>
        <begin position="365"/>
        <end position="395"/>
    </location>
</feature>
<dbReference type="Pfam" id="PF13432">
    <property type="entry name" value="TPR_16"/>
    <property type="match status" value="1"/>
</dbReference>
<keyword evidence="2" id="KW-0732">Signal</keyword>
<dbReference type="STRING" id="451379.A0A0N5AL62"/>
<dbReference type="PROSITE" id="PS50076">
    <property type="entry name" value="DNAJ_2"/>
    <property type="match status" value="1"/>
</dbReference>